<comment type="caution">
    <text evidence="1">The sequence shown here is derived from an EMBL/GenBank/DDBJ whole genome shotgun (WGS) entry which is preliminary data.</text>
</comment>
<evidence type="ECO:0000313" key="1">
    <source>
        <dbReference type="EMBL" id="MBB6179851.1"/>
    </source>
</evidence>
<gene>
    <name evidence="1" type="ORF">HNQ75_001819</name>
</gene>
<evidence type="ECO:0000313" key="2">
    <source>
        <dbReference type="Proteomes" id="UP000535501"/>
    </source>
</evidence>
<dbReference type="EMBL" id="JACHEJ010000003">
    <property type="protein sequence ID" value="MBB6179851.1"/>
    <property type="molecule type" value="Genomic_DNA"/>
</dbReference>
<dbReference type="RefSeq" id="WP_077549046.1">
    <property type="nucleotide sequence ID" value="NZ_CANLQM010000011.1"/>
</dbReference>
<dbReference type="InterPro" id="IPR021335">
    <property type="entry name" value="DUF2948"/>
</dbReference>
<organism evidence="1 2">
    <name type="scientific">Pseudorhizobium flavum</name>
    <dbReference type="NCBI Taxonomy" id="1335061"/>
    <lineage>
        <taxon>Bacteria</taxon>
        <taxon>Pseudomonadati</taxon>
        <taxon>Pseudomonadota</taxon>
        <taxon>Alphaproteobacteria</taxon>
        <taxon>Hyphomicrobiales</taxon>
        <taxon>Rhizobiaceae</taxon>
        <taxon>Rhizobium/Agrobacterium group</taxon>
        <taxon>Pseudorhizobium</taxon>
    </lineage>
</organism>
<dbReference type="AlphaFoldDB" id="A0A7W9YYA8"/>
<reference evidence="1 2" key="1">
    <citation type="submission" date="2020-08" db="EMBL/GenBank/DDBJ databases">
        <title>Genomic Encyclopedia of Type Strains, Phase IV (KMG-IV): sequencing the most valuable type-strain genomes for metagenomic binning, comparative biology and taxonomic classification.</title>
        <authorList>
            <person name="Goeker M."/>
        </authorList>
    </citation>
    <scope>NUCLEOTIDE SEQUENCE [LARGE SCALE GENOMIC DNA]</scope>
    <source>
        <strain evidence="1 2">DSM 102134</strain>
    </source>
</reference>
<evidence type="ECO:0008006" key="3">
    <source>
        <dbReference type="Google" id="ProtNLM"/>
    </source>
</evidence>
<accession>A0A7W9YYA8</accession>
<name>A0A7W9YYA8_9HYPH</name>
<keyword evidence="2" id="KW-1185">Reference proteome</keyword>
<protein>
    <recommendedName>
        <fullName evidence="3">DUF2948 domain-containing protein</fullName>
    </recommendedName>
</protein>
<dbReference type="Proteomes" id="UP000535501">
    <property type="component" value="Unassembled WGS sequence"/>
</dbReference>
<dbReference type="Pfam" id="PF11164">
    <property type="entry name" value="DUF2948"/>
    <property type="match status" value="1"/>
</dbReference>
<proteinExistence type="predicted"/>
<sequence length="145" mass="16151">MADLKLLALDQDDLGIISAHMQDSVFRVGELSYDARHRQFTALVNRFVWEEADRGRKGYERRRSVISFKRVEAVRSMGINRQDAEGVYCLLAIRFEQKGEGPDGTIELTLAGGAAISLDVECIEVQMLDTGGAWATERLPAHPAD</sequence>